<feature type="binding site" evidence="7">
    <location>
        <position position="54"/>
    </location>
    <ligand>
        <name>substrate</name>
    </ligand>
</feature>
<feature type="binding site" evidence="7">
    <location>
        <begin position="85"/>
        <end position="86"/>
    </location>
    <ligand>
        <name>substrate</name>
    </ligand>
</feature>
<dbReference type="PROSITE" id="PS00917">
    <property type="entry name" value="ASN_GLN_ASE_2"/>
    <property type="match status" value="1"/>
</dbReference>
<proteinExistence type="inferred from homology"/>
<dbReference type="PROSITE" id="PS51732">
    <property type="entry name" value="ASN_GLN_ASE_3"/>
    <property type="match status" value="1"/>
</dbReference>
<evidence type="ECO:0000313" key="13">
    <source>
        <dbReference type="Proteomes" id="UP000326671"/>
    </source>
</evidence>
<evidence type="ECO:0000259" key="10">
    <source>
        <dbReference type="Pfam" id="PF00710"/>
    </source>
</evidence>
<dbReference type="EMBL" id="VYKL01000039">
    <property type="protein sequence ID" value="KAA9015954.1"/>
    <property type="molecule type" value="Genomic_DNA"/>
</dbReference>
<comment type="catalytic activity">
    <reaction evidence="5">
        <text>L-asparagine + H2O = L-aspartate + NH4(+)</text>
        <dbReference type="Rhea" id="RHEA:21016"/>
        <dbReference type="ChEBI" id="CHEBI:15377"/>
        <dbReference type="ChEBI" id="CHEBI:28938"/>
        <dbReference type="ChEBI" id="CHEBI:29991"/>
        <dbReference type="ChEBI" id="CHEBI:58048"/>
        <dbReference type="EC" id="3.5.1.1"/>
    </reaction>
</comment>
<dbReference type="NCBIfam" id="TIGR00519">
    <property type="entry name" value="asnASE_I"/>
    <property type="match status" value="1"/>
</dbReference>
<reference evidence="12 13" key="1">
    <citation type="submission" date="2019-09" db="EMBL/GenBank/DDBJ databases">
        <title>Whole genome sequences of isolates from the Mars Exploration Rovers.</title>
        <authorList>
            <person name="Seuylemezian A."/>
            <person name="Vaishampayan P."/>
        </authorList>
    </citation>
    <scope>NUCLEOTIDE SEQUENCE [LARGE SCALE GENOMIC DNA]</scope>
    <source>
        <strain evidence="12 13">MER_TA_151</strain>
    </source>
</reference>
<dbReference type="InterPro" id="IPR006033">
    <property type="entry name" value="AsnA_fam"/>
</dbReference>
<keyword evidence="4" id="KW-0378">Hydrolase</keyword>
<dbReference type="Pfam" id="PF17763">
    <property type="entry name" value="Asparaginase_C"/>
    <property type="match status" value="1"/>
</dbReference>
<dbReference type="SFLD" id="SFLDS00057">
    <property type="entry name" value="Glutaminase/Asparaginase"/>
    <property type="match status" value="1"/>
</dbReference>
<dbReference type="EC" id="3.5.1.1" evidence="3"/>
<dbReference type="SUPFAM" id="SSF53774">
    <property type="entry name" value="Glutaminase/Asparaginase"/>
    <property type="match status" value="1"/>
</dbReference>
<dbReference type="InterPro" id="IPR040919">
    <property type="entry name" value="Asparaginase_C"/>
</dbReference>
<dbReference type="OrthoDB" id="9788068at2"/>
<dbReference type="Proteomes" id="UP000326671">
    <property type="component" value="Unassembled WGS sequence"/>
</dbReference>
<evidence type="ECO:0000256" key="2">
    <source>
        <dbReference type="ARBA" id="ARBA00011881"/>
    </source>
</evidence>
<dbReference type="PRINTS" id="PR00139">
    <property type="entry name" value="ASNGLNASE"/>
</dbReference>
<dbReference type="PIRSF" id="PIRSF001220">
    <property type="entry name" value="L-ASNase_gatD"/>
    <property type="match status" value="1"/>
</dbReference>
<evidence type="ECO:0000256" key="5">
    <source>
        <dbReference type="ARBA" id="ARBA00049366"/>
    </source>
</evidence>
<gene>
    <name evidence="12" type="ORF">F4V44_22110</name>
</gene>
<dbReference type="InterPro" id="IPR020827">
    <property type="entry name" value="Asparaginase/glutaminase_AS1"/>
</dbReference>
<dbReference type="InterPro" id="IPR041725">
    <property type="entry name" value="L-asparaginase_I"/>
</dbReference>
<dbReference type="PANTHER" id="PTHR11707:SF28">
    <property type="entry name" value="60 KDA LYSOPHOSPHOLIPASE"/>
    <property type="match status" value="1"/>
</dbReference>
<sequence length="338" mass="37568">MKRILLLATGGTIASVQGKEGLTPGITDKDLVGYLPENNEELLLHSMNLMNLDSTNMQPEYWLEIARTIYSKYDQYDGFVITHGTDTLGYTSAALSYILQSLDKPVIITGSMVPIDFDGTDAKKNMIDAIRFACENVSGVYVVFDGKVISGTRAVKVRSKSDNAFMSINYPYIARIEGSEVVYLTHIPVSKSGPLKLDTSICSNVFVLKLFPGITPEIFDYIKQSYRGVVIESYGNGGIPFEKRNLLPKINELIDAGVAVVITTQCLEEGTDLQRYEVGRKLSKKFIISSRDMNTEAIVTKLMWALGKTSNLDQVKQMMETPIANDLQQIQENNYVVL</sequence>
<evidence type="ECO:0000256" key="9">
    <source>
        <dbReference type="PROSITE-ProRule" id="PRU10100"/>
    </source>
</evidence>
<accession>A0A5J5H921</accession>
<dbReference type="InterPro" id="IPR036152">
    <property type="entry name" value="Asp/glu_Ase-like_sf"/>
</dbReference>
<dbReference type="InterPro" id="IPR027475">
    <property type="entry name" value="Asparaginase/glutaminase_AS2"/>
</dbReference>
<dbReference type="FunFam" id="3.40.50.1170:FF:000001">
    <property type="entry name" value="L-asparaginase 2"/>
    <property type="match status" value="1"/>
</dbReference>
<evidence type="ECO:0000256" key="8">
    <source>
        <dbReference type="PROSITE-ProRule" id="PRU10099"/>
    </source>
</evidence>
<comment type="caution">
    <text evidence="12">The sequence shown here is derived from an EMBL/GenBank/DDBJ whole genome shotgun (WGS) entry which is preliminary data.</text>
</comment>
<dbReference type="GO" id="GO:0004067">
    <property type="term" value="F:asparaginase activity"/>
    <property type="evidence" value="ECO:0007669"/>
    <property type="project" value="UniProtKB-UniRule"/>
</dbReference>
<dbReference type="InterPro" id="IPR006034">
    <property type="entry name" value="Asparaginase/glutaminase-like"/>
</dbReference>
<organism evidence="12 13">
    <name type="scientific">Niallia endozanthoxylica</name>
    <dbReference type="NCBI Taxonomy" id="2036016"/>
    <lineage>
        <taxon>Bacteria</taxon>
        <taxon>Bacillati</taxon>
        <taxon>Bacillota</taxon>
        <taxon>Bacilli</taxon>
        <taxon>Bacillales</taxon>
        <taxon>Bacillaceae</taxon>
        <taxon>Niallia</taxon>
    </lineage>
</organism>
<dbReference type="Gene3D" id="3.40.50.40">
    <property type="match status" value="1"/>
</dbReference>
<dbReference type="Gene3D" id="3.40.50.1170">
    <property type="entry name" value="L-asparaginase, N-terminal domain"/>
    <property type="match status" value="1"/>
</dbReference>
<dbReference type="GO" id="GO:0006520">
    <property type="term" value="P:amino acid metabolic process"/>
    <property type="evidence" value="ECO:0007669"/>
    <property type="project" value="InterPro"/>
</dbReference>
<feature type="active site" description="O-isoaspartyl threonine intermediate" evidence="6">
    <location>
        <position position="12"/>
    </location>
</feature>
<feature type="active site" evidence="8">
    <location>
        <position position="12"/>
    </location>
</feature>
<evidence type="ECO:0000256" key="7">
    <source>
        <dbReference type="PIRSR" id="PIRSR001220-2"/>
    </source>
</evidence>
<keyword evidence="13" id="KW-1185">Reference proteome</keyword>
<dbReference type="Pfam" id="PF00710">
    <property type="entry name" value="Asparaginase"/>
    <property type="match status" value="1"/>
</dbReference>
<evidence type="ECO:0000256" key="6">
    <source>
        <dbReference type="PIRSR" id="PIRSR001220-1"/>
    </source>
</evidence>
<dbReference type="InterPro" id="IPR027473">
    <property type="entry name" value="L-asparaginase_C"/>
</dbReference>
<dbReference type="AlphaFoldDB" id="A0A5J5H921"/>
<evidence type="ECO:0000259" key="11">
    <source>
        <dbReference type="Pfam" id="PF17763"/>
    </source>
</evidence>
<comment type="subunit">
    <text evidence="2">Homotetramer.</text>
</comment>
<evidence type="ECO:0000256" key="1">
    <source>
        <dbReference type="ARBA" id="ARBA00010518"/>
    </source>
</evidence>
<protein>
    <recommendedName>
        <fullName evidence="3">asparaginase</fullName>
        <ecNumber evidence="3">3.5.1.1</ecNumber>
    </recommendedName>
</protein>
<evidence type="ECO:0000313" key="12">
    <source>
        <dbReference type="EMBL" id="KAA9015954.1"/>
    </source>
</evidence>
<dbReference type="InterPro" id="IPR027474">
    <property type="entry name" value="L-asparaginase_N"/>
</dbReference>
<feature type="domain" description="Asparaginase/glutaminase C-terminal" evidence="11">
    <location>
        <begin position="204"/>
        <end position="319"/>
    </location>
</feature>
<dbReference type="RefSeq" id="WP_150442180.1">
    <property type="nucleotide sequence ID" value="NZ_VYKL01000039.1"/>
</dbReference>
<dbReference type="PIRSF" id="PIRSF500176">
    <property type="entry name" value="L_ASNase"/>
    <property type="match status" value="1"/>
</dbReference>
<feature type="active site" evidence="9">
    <location>
        <position position="85"/>
    </location>
</feature>
<feature type="domain" description="L-asparaginase N-terminal" evidence="10">
    <location>
        <begin position="3"/>
        <end position="186"/>
    </location>
</feature>
<name>A0A5J5H921_9BACI</name>
<dbReference type="InterPro" id="IPR037152">
    <property type="entry name" value="L-asparaginase_N_sf"/>
</dbReference>
<comment type="similarity">
    <text evidence="1">Belongs to the asparaginase 1 family.</text>
</comment>
<dbReference type="PANTHER" id="PTHR11707">
    <property type="entry name" value="L-ASPARAGINASE"/>
    <property type="match status" value="1"/>
</dbReference>
<dbReference type="SMART" id="SM00870">
    <property type="entry name" value="Asparaginase"/>
    <property type="match status" value="1"/>
</dbReference>
<dbReference type="PROSITE" id="PS00144">
    <property type="entry name" value="ASN_GLN_ASE_1"/>
    <property type="match status" value="1"/>
</dbReference>
<evidence type="ECO:0000256" key="3">
    <source>
        <dbReference type="ARBA" id="ARBA00012920"/>
    </source>
</evidence>
<dbReference type="CDD" id="cd08963">
    <property type="entry name" value="L-asparaginase_I"/>
    <property type="match status" value="1"/>
</dbReference>
<evidence type="ECO:0000256" key="4">
    <source>
        <dbReference type="ARBA" id="ARBA00022801"/>
    </source>
</evidence>